<keyword evidence="1" id="KW-1133">Transmembrane helix</keyword>
<evidence type="ECO:0000313" key="3">
    <source>
        <dbReference type="Proteomes" id="UP000240708"/>
    </source>
</evidence>
<reference evidence="2 3" key="1">
    <citation type="submission" date="2018-03" db="EMBL/GenBank/DDBJ databases">
        <title>Genomic Encyclopedia of Archaeal and Bacterial Type Strains, Phase II (KMG-II): from individual species to whole genera.</title>
        <authorList>
            <person name="Goeker M."/>
        </authorList>
    </citation>
    <scope>NUCLEOTIDE SEQUENCE [LARGE SCALE GENOMIC DNA]</scope>
    <source>
        <strain evidence="2 3">DSM 28057</strain>
    </source>
</reference>
<sequence>MKVSCYIQDKLNQSIVNFNKNHFPMKRMNLVTRGFTMLIVVSLTIACMNDNMEQSFETQLDRQDEISQSSFDLFEDEVGQYLRMNPSMQNQLIAKIRQATVKYHDQEVAIADGYELHPCVQHPTLGGMGHHAVNMEIIMAGFDPFEPSVLVYEPMQNGKLKLVALEYIIPSTPLFGDEVDELDPPMLGNIPFDNHRRGQMVNAMDENGNPIEIFQPDRGGPPMPHYQLHVWLWKHNPAGMYIPFNPTVNCDYAQ</sequence>
<dbReference type="EMBL" id="PYGF01000009">
    <property type="protein sequence ID" value="PSL02665.1"/>
    <property type="molecule type" value="Genomic_DNA"/>
</dbReference>
<keyword evidence="1" id="KW-0812">Transmembrane</keyword>
<evidence type="ECO:0000313" key="2">
    <source>
        <dbReference type="EMBL" id="PSL02665.1"/>
    </source>
</evidence>
<dbReference type="AlphaFoldDB" id="A0A2P8DZM8"/>
<comment type="caution">
    <text evidence="2">The sequence shown here is derived from an EMBL/GenBank/DDBJ whole genome shotgun (WGS) entry which is preliminary data.</text>
</comment>
<evidence type="ECO:0000256" key="1">
    <source>
        <dbReference type="SAM" id="Phobius"/>
    </source>
</evidence>
<accession>A0A2P8DZM8</accession>
<proteinExistence type="predicted"/>
<keyword evidence="3" id="KW-1185">Reference proteome</keyword>
<gene>
    <name evidence="2" type="ORF">CLV48_109135</name>
</gene>
<keyword evidence="1" id="KW-0472">Membrane</keyword>
<protein>
    <submittedName>
        <fullName evidence="2">Uncharacterized protein</fullName>
    </submittedName>
</protein>
<organism evidence="2 3">
    <name type="scientific">Cecembia rubra</name>
    <dbReference type="NCBI Taxonomy" id="1485585"/>
    <lineage>
        <taxon>Bacteria</taxon>
        <taxon>Pseudomonadati</taxon>
        <taxon>Bacteroidota</taxon>
        <taxon>Cytophagia</taxon>
        <taxon>Cytophagales</taxon>
        <taxon>Cyclobacteriaceae</taxon>
        <taxon>Cecembia</taxon>
    </lineage>
</organism>
<dbReference type="Proteomes" id="UP000240708">
    <property type="component" value="Unassembled WGS sequence"/>
</dbReference>
<feature type="transmembrane region" description="Helical" evidence="1">
    <location>
        <begin position="30"/>
        <end position="46"/>
    </location>
</feature>
<name>A0A2P8DZM8_9BACT</name>